<dbReference type="Proteomes" id="UP000314251">
    <property type="component" value="Unassembled WGS sequence"/>
</dbReference>
<dbReference type="EMBL" id="VDLY02000013">
    <property type="protein sequence ID" value="KAB8162953.1"/>
    <property type="molecule type" value="Genomic_DNA"/>
</dbReference>
<dbReference type="RefSeq" id="WP_139670564.1">
    <property type="nucleotide sequence ID" value="NZ_VDLY02000013.1"/>
</dbReference>
<keyword evidence="2" id="KW-1185">Reference proteome</keyword>
<sequence length="108" mass="11601">MSEPTMRHLAPALHLAYLIAEQDPGLPAAMISVSYTHPSTVEVSLHGDPGDMEPWRVALGIAPAEVRLDTHKGSSWLTASTTVRGVRVELTFHLPTPVAPRNTEGGAR</sequence>
<proteinExistence type="predicted"/>
<evidence type="ECO:0000313" key="2">
    <source>
        <dbReference type="Proteomes" id="UP000314251"/>
    </source>
</evidence>
<evidence type="ECO:0000313" key="1">
    <source>
        <dbReference type="EMBL" id="KAB8162953.1"/>
    </source>
</evidence>
<dbReference type="OrthoDB" id="3855658at2"/>
<gene>
    <name evidence="1" type="ORF">FH607_020160</name>
</gene>
<protein>
    <submittedName>
        <fullName evidence="1">Uncharacterized protein</fullName>
    </submittedName>
</protein>
<reference evidence="1" key="1">
    <citation type="submission" date="2019-10" db="EMBL/GenBank/DDBJ databases">
        <title>Nonomuraea sp. nov., isolated from Phyllanthus amarus.</title>
        <authorList>
            <person name="Klykleung N."/>
            <person name="Tanasupawat S."/>
        </authorList>
    </citation>
    <scope>NUCLEOTIDE SEQUENCE [LARGE SCALE GENOMIC DNA]</scope>
    <source>
        <strain evidence="1">3MP-10</strain>
    </source>
</reference>
<accession>A0A5N6A4M5</accession>
<comment type="caution">
    <text evidence="1">The sequence shown here is derived from an EMBL/GenBank/DDBJ whole genome shotgun (WGS) entry which is preliminary data.</text>
</comment>
<name>A0A5N6A4M5_9ACTN</name>
<dbReference type="AlphaFoldDB" id="A0A5N6A4M5"/>
<organism evidence="1 2">
    <name type="scientific">Streptomyces mimosae</name>
    <dbReference type="NCBI Taxonomy" id="2586635"/>
    <lineage>
        <taxon>Bacteria</taxon>
        <taxon>Bacillati</taxon>
        <taxon>Actinomycetota</taxon>
        <taxon>Actinomycetes</taxon>
        <taxon>Kitasatosporales</taxon>
        <taxon>Streptomycetaceae</taxon>
        <taxon>Streptomyces</taxon>
    </lineage>
</organism>